<dbReference type="EMBL" id="PVUH01000047">
    <property type="protein sequence ID" value="PRW83185.1"/>
    <property type="molecule type" value="Genomic_DNA"/>
</dbReference>
<sequence length="63" mass="7109">MEKAMNNYSEWETAVVQQLAESMEISYSDASGVVEAQTFHIQQSWVKGLDATDTARKVLSEIR</sequence>
<name>A0A2T0HJA8_PSEFL</name>
<dbReference type="Proteomes" id="UP000239731">
    <property type="component" value="Unassembled WGS sequence"/>
</dbReference>
<accession>A0A2T0HJA8</accession>
<reference evidence="1 2" key="1">
    <citation type="submission" date="2018-03" db="EMBL/GenBank/DDBJ databases">
        <title>Blue discolouration in mozzarella cheese caused by Pseudomonas fluorescens.</title>
        <authorList>
            <person name="Chiesa F."/>
            <person name="Dalmasso A."/>
            <person name="Lomonaco S."/>
        </authorList>
    </citation>
    <scope>NUCLEOTIDE SEQUENCE [LARGE SCALE GENOMIC DNA]</scope>
    <source>
        <strain evidence="1 2">11293</strain>
    </source>
</reference>
<evidence type="ECO:0000313" key="1">
    <source>
        <dbReference type="EMBL" id="PRW83185.1"/>
    </source>
</evidence>
<gene>
    <name evidence="1" type="ORF">C7A10_31225</name>
</gene>
<organism evidence="1 2">
    <name type="scientific">Pseudomonas fluorescens</name>
    <dbReference type="NCBI Taxonomy" id="294"/>
    <lineage>
        <taxon>Bacteria</taxon>
        <taxon>Pseudomonadati</taxon>
        <taxon>Pseudomonadota</taxon>
        <taxon>Gammaproteobacteria</taxon>
        <taxon>Pseudomonadales</taxon>
        <taxon>Pseudomonadaceae</taxon>
        <taxon>Pseudomonas</taxon>
    </lineage>
</organism>
<protein>
    <submittedName>
        <fullName evidence="1">Uncharacterized protein</fullName>
    </submittedName>
</protein>
<proteinExistence type="predicted"/>
<evidence type="ECO:0000313" key="2">
    <source>
        <dbReference type="Proteomes" id="UP000239731"/>
    </source>
</evidence>
<comment type="caution">
    <text evidence="1">The sequence shown here is derived from an EMBL/GenBank/DDBJ whole genome shotgun (WGS) entry which is preliminary data.</text>
</comment>
<dbReference type="AlphaFoldDB" id="A0A2T0HJA8"/>